<feature type="chain" id="PRO_5039531819" evidence="2">
    <location>
        <begin position="24"/>
        <end position="208"/>
    </location>
</feature>
<dbReference type="OrthoDB" id="485007at2"/>
<proteinExistence type="predicted"/>
<feature type="domain" description="DUF4232" evidence="3">
    <location>
        <begin position="74"/>
        <end position="197"/>
    </location>
</feature>
<sequence>MARHTLIAIGVAVVALGTLTACGGGNSNNAQPPAVTVTQTSGPQPSTGTSPTSSKTPTSTEQPDSVKSNGTSRCSAATLKGDVQNGDAAAGNRYAKLVVTNTGKAACTLYGYGGLALANATGTDMPTKLTRTLDPKPTLVTLQPGQKATKNLHWGAVPDGTESTSGPCEPESAGLNVIPPDETQPFAVKANLGSVCEHGTVDGSAYYK</sequence>
<dbReference type="Pfam" id="PF14016">
    <property type="entry name" value="DUF4232"/>
    <property type="match status" value="1"/>
</dbReference>
<evidence type="ECO:0000256" key="1">
    <source>
        <dbReference type="SAM" id="MobiDB-lite"/>
    </source>
</evidence>
<feature type="region of interest" description="Disordered" evidence="1">
    <location>
        <begin position="30"/>
        <end position="73"/>
    </location>
</feature>
<reference evidence="4 5" key="1">
    <citation type="submission" date="2019-03" db="EMBL/GenBank/DDBJ databases">
        <title>Genomic Encyclopedia of Type Strains, Phase IV (KMG-IV): sequencing the most valuable type-strain genomes for metagenomic binning, comparative biology and taxonomic classification.</title>
        <authorList>
            <person name="Goeker M."/>
        </authorList>
    </citation>
    <scope>NUCLEOTIDE SEQUENCE [LARGE SCALE GENOMIC DNA]</scope>
    <source>
        <strain evidence="4 5">DSM 45934</strain>
    </source>
</reference>
<gene>
    <name evidence="4" type="ORF">EV192_105273</name>
</gene>
<feature type="compositionally biased region" description="Polar residues" evidence="1">
    <location>
        <begin position="61"/>
        <end position="73"/>
    </location>
</feature>
<feature type="compositionally biased region" description="Low complexity" evidence="1">
    <location>
        <begin position="38"/>
        <end position="60"/>
    </location>
</feature>
<keyword evidence="2" id="KW-0732">Signal</keyword>
<dbReference type="Proteomes" id="UP000295680">
    <property type="component" value="Unassembled WGS sequence"/>
</dbReference>
<feature type="signal peptide" evidence="2">
    <location>
        <begin position="1"/>
        <end position="23"/>
    </location>
</feature>
<dbReference type="EMBL" id="SLWS01000005">
    <property type="protein sequence ID" value="TCO58208.1"/>
    <property type="molecule type" value="Genomic_DNA"/>
</dbReference>
<organism evidence="4 5">
    <name type="scientific">Actinocrispum wychmicini</name>
    <dbReference type="NCBI Taxonomy" id="1213861"/>
    <lineage>
        <taxon>Bacteria</taxon>
        <taxon>Bacillati</taxon>
        <taxon>Actinomycetota</taxon>
        <taxon>Actinomycetes</taxon>
        <taxon>Pseudonocardiales</taxon>
        <taxon>Pseudonocardiaceae</taxon>
        <taxon>Actinocrispum</taxon>
    </lineage>
</organism>
<evidence type="ECO:0000313" key="4">
    <source>
        <dbReference type="EMBL" id="TCO58208.1"/>
    </source>
</evidence>
<evidence type="ECO:0000259" key="3">
    <source>
        <dbReference type="Pfam" id="PF14016"/>
    </source>
</evidence>
<dbReference type="PROSITE" id="PS51257">
    <property type="entry name" value="PROKAR_LIPOPROTEIN"/>
    <property type="match status" value="1"/>
</dbReference>
<evidence type="ECO:0000313" key="5">
    <source>
        <dbReference type="Proteomes" id="UP000295680"/>
    </source>
</evidence>
<evidence type="ECO:0000256" key="2">
    <source>
        <dbReference type="SAM" id="SignalP"/>
    </source>
</evidence>
<dbReference type="RefSeq" id="WP_132118799.1">
    <property type="nucleotide sequence ID" value="NZ_SLWS01000005.1"/>
</dbReference>
<comment type="caution">
    <text evidence="4">The sequence shown here is derived from an EMBL/GenBank/DDBJ whole genome shotgun (WGS) entry which is preliminary data.</text>
</comment>
<accession>A0A4R2JM95</accession>
<keyword evidence="5" id="KW-1185">Reference proteome</keyword>
<dbReference type="AlphaFoldDB" id="A0A4R2JM95"/>
<dbReference type="InterPro" id="IPR025326">
    <property type="entry name" value="DUF4232"/>
</dbReference>
<name>A0A4R2JM95_9PSEU</name>
<protein>
    <submittedName>
        <fullName evidence="4">Uncharacterized protein DUF4232</fullName>
    </submittedName>
</protein>